<keyword evidence="9" id="KW-0966">Cell projection</keyword>
<keyword evidence="9" id="KW-0969">Cilium</keyword>
<dbReference type="InterPro" id="IPR050790">
    <property type="entry name" value="ExbB/TolQ_transport"/>
</dbReference>
<dbReference type="OrthoDB" id="191706at2"/>
<organism evidence="9 10">
    <name type="scientific">Nibricoccus aquaticus</name>
    <dbReference type="NCBI Taxonomy" id="2576891"/>
    <lineage>
        <taxon>Bacteria</taxon>
        <taxon>Pseudomonadati</taxon>
        <taxon>Verrucomicrobiota</taxon>
        <taxon>Opitutia</taxon>
        <taxon>Opitutales</taxon>
        <taxon>Opitutaceae</taxon>
        <taxon>Nibricoccus</taxon>
    </lineage>
</organism>
<evidence type="ECO:0000256" key="3">
    <source>
        <dbReference type="ARBA" id="ARBA00022692"/>
    </source>
</evidence>
<name>A0A290Q1S5_9BACT</name>
<evidence type="ECO:0000259" key="8">
    <source>
        <dbReference type="Pfam" id="PF01618"/>
    </source>
</evidence>
<feature type="transmembrane region" description="Helical" evidence="7">
    <location>
        <begin position="12"/>
        <end position="34"/>
    </location>
</feature>
<feature type="transmembrane region" description="Helical" evidence="7">
    <location>
        <begin position="105"/>
        <end position="127"/>
    </location>
</feature>
<dbReference type="Pfam" id="PF01618">
    <property type="entry name" value="MotA_ExbB"/>
    <property type="match status" value="1"/>
</dbReference>
<comment type="similarity">
    <text evidence="6">Belongs to the exbB/tolQ family.</text>
</comment>
<evidence type="ECO:0000256" key="4">
    <source>
        <dbReference type="ARBA" id="ARBA00022989"/>
    </source>
</evidence>
<keyword evidence="10" id="KW-1185">Reference proteome</keyword>
<keyword evidence="5 7" id="KW-0472">Membrane</keyword>
<evidence type="ECO:0000256" key="5">
    <source>
        <dbReference type="ARBA" id="ARBA00023136"/>
    </source>
</evidence>
<evidence type="ECO:0000256" key="1">
    <source>
        <dbReference type="ARBA" id="ARBA00004651"/>
    </source>
</evidence>
<dbReference type="KEGG" id="vbh:CMV30_00615"/>
<evidence type="ECO:0000256" key="7">
    <source>
        <dbReference type="SAM" id="Phobius"/>
    </source>
</evidence>
<dbReference type="Proteomes" id="UP000217265">
    <property type="component" value="Chromosome"/>
</dbReference>
<dbReference type="PANTHER" id="PTHR30625">
    <property type="entry name" value="PROTEIN TOLQ"/>
    <property type="match status" value="1"/>
</dbReference>
<evidence type="ECO:0000313" key="9">
    <source>
        <dbReference type="EMBL" id="ATC62595.1"/>
    </source>
</evidence>
<evidence type="ECO:0000313" key="10">
    <source>
        <dbReference type="Proteomes" id="UP000217265"/>
    </source>
</evidence>
<dbReference type="PANTHER" id="PTHR30625:SF17">
    <property type="entry name" value="TOLQ-RELATED"/>
    <property type="match status" value="1"/>
</dbReference>
<feature type="transmembrane region" description="Helical" evidence="7">
    <location>
        <begin position="147"/>
        <end position="169"/>
    </location>
</feature>
<dbReference type="GO" id="GO:0005886">
    <property type="term" value="C:plasma membrane"/>
    <property type="evidence" value="ECO:0007669"/>
    <property type="project" value="UniProtKB-SubCell"/>
</dbReference>
<proteinExistence type="inferred from homology"/>
<reference evidence="9 10" key="1">
    <citation type="submission" date="2017-09" db="EMBL/GenBank/DDBJ databases">
        <title>Complete genome sequence of Verrucomicrobial strain HZ-65, isolated from freshwater.</title>
        <authorList>
            <person name="Choi A."/>
        </authorList>
    </citation>
    <scope>NUCLEOTIDE SEQUENCE [LARGE SCALE GENOMIC DNA]</scope>
    <source>
        <strain evidence="9 10">HZ-65</strain>
    </source>
</reference>
<sequence>MILALVDPIRILQGAGFLVWPLGIFSFVAIFIICERAVALRGDAIMPADLTDSVLQGKPLAGGPHSALGRIIQFSEKHPGDDDGAKAYARLEVIKMERGVSYLDMIYTGAPLIGLIGTVFGLLSAFAVIDPDTKMPDPAKFTESVGYALSATLIGLVVALVALVGNGYLQRRIDSQAARLDVLLERILSRAGKSRGQTAGKELLS</sequence>
<gene>
    <name evidence="9" type="ORF">CMV30_00615</name>
</gene>
<comment type="subcellular location">
    <subcellularLocation>
        <location evidence="1">Cell membrane</location>
        <topology evidence="1">Multi-pass membrane protein</topology>
    </subcellularLocation>
    <subcellularLocation>
        <location evidence="6">Membrane</location>
        <topology evidence="6">Multi-pass membrane protein</topology>
    </subcellularLocation>
</comment>
<evidence type="ECO:0000256" key="6">
    <source>
        <dbReference type="RuleBase" id="RU004057"/>
    </source>
</evidence>
<keyword evidence="4 7" id="KW-1133">Transmembrane helix</keyword>
<keyword evidence="6" id="KW-0813">Transport</keyword>
<feature type="domain" description="MotA/TolQ/ExbB proton channel" evidence="8">
    <location>
        <begin position="92"/>
        <end position="180"/>
    </location>
</feature>
<accession>A0A290Q1S5</accession>
<keyword evidence="3 7" id="KW-0812">Transmembrane</keyword>
<protein>
    <submittedName>
        <fullName evidence="9">Flagellar motor protein MotA</fullName>
    </submittedName>
</protein>
<dbReference type="AlphaFoldDB" id="A0A290Q1S5"/>
<keyword evidence="9" id="KW-0282">Flagellum</keyword>
<keyword evidence="6" id="KW-0653">Protein transport</keyword>
<dbReference type="InterPro" id="IPR002898">
    <property type="entry name" value="MotA_ExbB_proton_chnl"/>
</dbReference>
<evidence type="ECO:0000256" key="2">
    <source>
        <dbReference type="ARBA" id="ARBA00022475"/>
    </source>
</evidence>
<dbReference type="GO" id="GO:0017038">
    <property type="term" value="P:protein import"/>
    <property type="evidence" value="ECO:0007669"/>
    <property type="project" value="TreeGrafter"/>
</dbReference>
<dbReference type="EMBL" id="CP023344">
    <property type="protein sequence ID" value="ATC62595.1"/>
    <property type="molecule type" value="Genomic_DNA"/>
</dbReference>
<keyword evidence="2" id="KW-1003">Cell membrane</keyword>